<dbReference type="InterPro" id="IPR000315">
    <property type="entry name" value="Znf_B-box"/>
</dbReference>
<feature type="domain" description="RING-type" evidence="10">
    <location>
        <begin position="74"/>
        <end position="106"/>
    </location>
</feature>
<dbReference type="PROSITE" id="PS50119">
    <property type="entry name" value="ZF_BBOX"/>
    <property type="match status" value="2"/>
</dbReference>
<dbReference type="Gene3D" id="3.30.160.60">
    <property type="entry name" value="Classic Zinc Finger"/>
    <property type="match status" value="1"/>
</dbReference>
<feature type="compositionally biased region" description="Low complexity" evidence="9">
    <location>
        <begin position="115"/>
        <end position="126"/>
    </location>
</feature>
<dbReference type="SUPFAM" id="SSF57845">
    <property type="entry name" value="B-box zinc-binding domain"/>
    <property type="match status" value="1"/>
</dbReference>
<dbReference type="InterPro" id="IPR017868">
    <property type="entry name" value="Filamin/ABP280_repeat-like"/>
</dbReference>
<feature type="compositionally biased region" description="Basic and acidic residues" evidence="9">
    <location>
        <begin position="29"/>
        <end position="41"/>
    </location>
</feature>
<dbReference type="Pfam" id="PF13445">
    <property type="entry name" value="zf-RING_UBOX"/>
    <property type="match status" value="1"/>
</dbReference>
<keyword evidence="4 6" id="KW-0863">Zinc-finger</keyword>
<feature type="coiled-coil region" evidence="8">
    <location>
        <begin position="325"/>
        <end position="377"/>
    </location>
</feature>
<evidence type="ECO:0000256" key="8">
    <source>
        <dbReference type="SAM" id="Coils"/>
    </source>
</evidence>
<dbReference type="GO" id="GO:0008270">
    <property type="term" value="F:zinc ion binding"/>
    <property type="evidence" value="ECO:0007669"/>
    <property type="project" value="UniProtKB-KW"/>
</dbReference>
<evidence type="ECO:0000256" key="5">
    <source>
        <dbReference type="ARBA" id="ARBA00022833"/>
    </source>
</evidence>
<evidence type="ECO:0000259" key="10">
    <source>
        <dbReference type="PROSITE" id="PS50089"/>
    </source>
</evidence>
<dbReference type="Pfam" id="PF00630">
    <property type="entry name" value="Filamin"/>
    <property type="match status" value="1"/>
</dbReference>
<feature type="region of interest" description="Disordered" evidence="9">
    <location>
        <begin position="21"/>
        <end position="55"/>
    </location>
</feature>
<dbReference type="InterPro" id="IPR001841">
    <property type="entry name" value="Znf_RING"/>
</dbReference>
<dbReference type="PROSITE" id="PS50089">
    <property type="entry name" value="ZF_RING_2"/>
    <property type="match status" value="1"/>
</dbReference>
<evidence type="ECO:0000256" key="1">
    <source>
        <dbReference type="ARBA" id="ARBA00008518"/>
    </source>
</evidence>
<keyword evidence="2" id="KW-0479">Metal-binding</keyword>
<comment type="similarity">
    <text evidence="1">Belongs to the TRIM/RBCC family.</text>
</comment>
<dbReference type="AlphaFoldDB" id="A0A8K0C5J3"/>
<dbReference type="SMART" id="SM00336">
    <property type="entry name" value="BBOX"/>
    <property type="match status" value="2"/>
</dbReference>
<keyword evidence="3" id="KW-0677">Repeat</keyword>
<dbReference type="GO" id="GO:0061630">
    <property type="term" value="F:ubiquitin protein ligase activity"/>
    <property type="evidence" value="ECO:0007669"/>
    <property type="project" value="TreeGrafter"/>
</dbReference>
<dbReference type="SMART" id="SM00184">
    <property type="entry name" value="RING"/>
    <property type="match status" value="2"/>
</dbReference>
<evidence type="ECO:0000256" key="2">
    <source>
        <dbReference type="ARBA" id="ARBA00022723"/>
    </source>
</evidence>
<keyword evidence="5" id="KW-0862">Zinc</keyword>
<dbReference type="SMART" id="SM00557">
    <property type="entry name" value="IG_FLMN"/>
    <property type="match status" value="1"/>
</dbReference>
<proteinExistence type="inferred from homology"/>
<evidence type="ECO:0008006" key="14">
    <source>
        <dbReference type="Google" id="ProtNLM"/>
    </source>
</evidence>
<dbReference type="EMBL" id="VTPC01090914">
    <property type="protein sequence ID" value="KAF2880763.1"/>
    <property type="molecule type" value="Genomic_DNA"/>
</dbReference>
<keyword evidence="13" id="KW-1185">Reference proteome</keyword>
<dbReference type="InterPro" id="IPR017907">
    <property type="entry name" value="Znf_RING_CS"/>
</dbReference>
<dbReference type="SUPFAM" id="SSF81296">
    <property type="entry name" value="E set domains"/>
    <property type="match status" value="1"/>
</dbReference>
<dbReference type="InterPro" id="IPR027370">
    <property type="entry name" value="Znf-RING_euk"/>
</dbReference>
<accession>A0A8K0C5J3</accession>
<evidence type="ECO:0000256" key="3">
    <source>
        <dbReference type="ARBA" id="ARBA00022737"/>
    </source>
</evidence>
<dbReference type="InterPro" id="IPR014756">
    <property type="entry name" value="Ig_E-set"/>
</dbReference>
<dbReference type="PANTHER" id="PTHR25462:SF291">
    <property type="entry name" value="E3 UBIQUITIN-PROTEIN LIGASE TRIM45"/>
    <property type="match status" value="1"/>
</dbReference>
<dbReference type="GO" id="GO:0005654">
    <property type="term" value="C:nucleoplasm"/>
    <property type="evidence" value="ECO:0007669"/>
    <property type="project" value="TreeGrafter"/>
</dbReference>
<feature type="repeat" description="Filamin" evidence="7">
    <location>
        <begin position="464"/>
        <end position="568"/>
    </location>
</feature>
<evidence type="ECO:0000256" key="7">
    <source>
        <dbReference type="PROSITE-ProRule" id="PRU00087"/>
    </source>
</evidence>
<gene>
    <name evidence="12" type="ORF">ILUMI_25414</name>
</gene>
<dbReference type="PROSITE" id="PS00518">
    <property type="entry name" value="ZF_RING_1"/>
    <property type="match status" value="1"/>
</dbReference>
<evidence type="ECO:0000256" key="6">
    <source>
        <dbReference type="PROSITE-ProRule" id="PRU00024"/>
    </source>
</evidence>
<name>A0A8K0C5J3_IGNLU</name>
<feature type="region of interest" description="Disordered" evidence="9">
    <location>
        <begin position="115"/>
        <end position="146"/>
    </location>
</feature>
<sequence>MMEVDHISYIFGSFSRRRQSQEVGGVKRRSADAPKISHDRSNSAPHTSRRHDIHSPNRAKSFCAVKHDESKFKCPMCKKYFIEPRVLPCLHTFCTRCLQEMEASECATWNENESDVSTSVNTDSSSARQDSGSGGSGYESDKHNQSEDNFRLVHEKNLTCPICGVRSLLPFGGVLNLPPHYLLQHRMVLATLNASSTHLLCDICTSDISAAFRCTECALSLCDICAEAHKRQRNFSLHEILHLEEARRRGINRVRRQVMCSNHPERELGIFCSTCCQVICRECISGFHKGHTCEPASRAAKSFTASMREALERVRSIAKQAAGISTRLQGDSKRIENRCNQVQEEVGKFMGSYMRAVEEHHRRLDDQINQAREEKLQSIELQQIEVQKRLRDVKDVVVFTDELLTEGTDVEVLSFVKPILKKLERYSKLEPLPEIRITENLQFLPREIVDRSENICPLYGIITTQTVSPKHCILNQEGLQNLRVGRKAEAILETRDSNDTPVQRGGENVVADLRHRDAGSSRSLLVRVDDHRDGTYTLSFTPDVSGKLLLTVTVKGQSIKDNPFPVVVRTLRPHHGTFHCCSFCSSGGSKEAACGCGGKMPGGYRGCGHGHEGHPGRRHWSCCGNVLEHSECVRANSTHYQFTL</sequence>
<dbReference type="InterPro" id="IPR013083">
    <property type="entry name" value="Znf_RING/FYVE/PHD"/>
</dbReference>
<dbReference type="InterPro" id="IPR001298">
    <property type="entry name" value="Filamin/ABP280_rpt"/>
</dbReference>
<dbReference type="OrthoDB" id="264520at2759"/>
<dbReference type="InterPro" id="IPR047153">
    <property type="entry name" value="TRIM45/56/19-like"/>
</dbReference>
<dbReference type="Proteomes" id="UP000801492">
    <property type="component" value="Unassembled WGS sequence"/>
</dbReference>
<reference evidence="12" key="1">
    <citation type="submission" date="2019-08" db="EMBL/GenBank/DDBJ databases">
        <title>The genome of the North American firefly Photinus pyralis.</title>
        <authorList>
            <consortium name="Photinus pyralis genome working group"/>
            <person name="Fallon T.R."/>
            <person name="Sander Lower S.E."/>
            <person name="Weng J.-K."/>
        </authorList>
    </citation>
    <scope>NUCLEOTIDE SEQUENCE</scope>
    <source>
        <strain evidence="12">TRF0915ILg1</strain>
        <tissue evidence="12">Whole body</tissue>
    </source>
</reference>
<protein>
    <recommendedName>
        <fullName evidence="14">Tripartite motif-containing protein 45</fullName>
    </recommendedName>
</protein>
<dbReference type="SUPFAM" id="SSF57850">
    <property type="entry name" value="RING/U-box"/>
    <property type="match status" value="1"/>
</dbReference>
<evidence type="ECO:0000313" key="13">
    <source>
        <dbReference type="Proteomes" id="UP000801492"/>
    </source>
</evidence>
<evidence type="ECO:0000313" key="12">
    <source>
        <dbReference type="EMBL" id="KAF2880763.1"/>
    </source>
</evidence>
<comment type="caution">
    <text evidence="12">The sequence shown here is derived from an EMBL/GenBank/DDBJ whole genome shotgun (WGS) entry which is preliminary data.</text>
</comment>
<organism evidence="12 13">
    <name type="scientific">Ignelater luminosus</name>
    <name type="common">Cucubano</name>
    <name type="synonym">Pyrophorus luminosus</name>
    <dbReference type="NCBI Taxonomy" id="2038154"/>
    <lineage>
        <taxon>Eukaryota</taxon>
        <taxon>Metazoa</taxon>
        <taxon>Ecdysozoa</taxon>
        <taxon>Arthropoda</taxon>
        <taxon>Hexapoda</taxon>
        <taxon>Insecta</taxon>
        <taxon>Pterygota</taxon>
        <taxon>Neoptera</taxon>
        <taxon>Endopterygota</taxon>
        <taxon>Coleoptera</taxon>
        <taxon>Polyphaga</taxon>
        <taxon>Elateriformia</taxon>
        <taxon>Elateroidea</taxon>
        <taxon>Elateridae</taxon>
        <taxon>Agrypninae</taxon>
        <taxon>Pyrophorini</taxon>
        <taxon>Ignelater</taxon>
    </lineage>
</organism>
<dbReference type="InterPro" id="IPR013783">
    <property type="entry name" value="Ig-like_fold"/>
</dbReference>
<dbReference type="Gene3D" id="2.60.40.10">
    <property type="entry name" value="Immunoglobulins"/>
    <property type="match status" value="1"/>
</dbReference>
<dbReference type="PROSITE" id="PS50194">
    <property type="entry name" value="FILAMIN_REPEAT"/>
    <property type="match status" value="1"/>
</dbReference>
<feature type="domain" description="B box-type" evidence="11">
    <location>
        <begin position="196"/>
        <end position="243"/>
    </location>
</feature>
<evidence type="ECO:0000256" key="9">
    <source>
        <dbReference type="SAM" id="MobiDB-lite"/>
    </source>
</evidence>
<feature type="domain" description="B box-type" evidence="11">
    <location>
        <begin position="255"/>
        <end position="296"/>
    </location>
</feature>
<dbReference type="Gene3D" id="3.30.40.10">
    <property type="entry name" value="Zinc/RING finger domain, C3HC4 (zinc finger)"/>
    <property type="match status" value="1"/>
</dbReference>
<evidence type="ECO:0000256" key="4">
    <source>
        <dbReference type="ARBA" id="ARBA00022771"/>
    </source>
</evidence>
<dbReference type="PANTHER" id="PTHR25462">
    <property type="entry name" value="BONUS, ISOFORM C-RELATED"/>
    <property type="match status" value="1"/>
</dbReference>
<evidence type="ECO:0000259" key="11">
    <source>
        <dbReference type="PROSITE" id="PS50119"/>
    </source>
</evidence>
<dbReference type="Pfam" id="PF00643">
    <property type="entry name" value="zf-B_box"/>
    <property type="match status" value="1"/>
</dbReference>
<keyword evidence="8" id="KW-0175">Coiled coil</keyword>